<organism evidence="3 4">
    <name type="scientific">Hymenobacter caeli</name>
    <dbReference type="NCBI Taxonomy" id="2735894"/>
    <lineage>
        <taxon>Bacteria</taxon>
        <taxon>Pseudomonadati</taxon>
        <taxon>Bacteroidota</taxon>
        <taxon>Cytophagia</taxon>
        <taxon>Cytophagales</taxon>
        <taxon>Hymenobacteraceae</taxon>
        <taxon>Hymenobacter</taxon>
    </lineage>
</organism>
<dbReference type="InterPro" id="IPR026444">
    <property type="entry name" value="Secre_tail"/>
</dbReference>
<gene>
    <name evidence="3" type="ORF">HNP98_003457</name>
</gene>
<proteinExistence type="predicted"/>
<evidence type="ECO:0000313" key="4">
    <source>
        <dbReference type="Proteomes" id="UP000779507"/>
    </source>
</evidence>
<name>A0ABX2FUW0_9BACT</name>
<evidence type="ECO:0000313" key="3">
    <source>
        <dbReference type="EMBL" id="NRT20613.1"/>
    </source>
</evidence>
<keyword evidence="4" id="KW-1185">Reference proteome</keyword>
<dbReference type="Gene3D" id="2.130.10.10">
    <property type="entry name" value="YVTN repeat-like/Quinoprotein amine dehydrogenase"/>
    <property type="match status" value="2"/>
</dbReference>
<feature type="domain" description="PorZ N-terminal beta-propeller" evidence="2">
    <location>
        <begin position="52"/>
        <end position="209"/>
    </location>
</feature>
<dbReference type="InterPro" id="IPR015943">
    <property type="entry name" value="WD40/YVTN_repeat-like_dom_sf"/>
</dbReference>
<reference evidence="3 4" key="1">
    <citation type="submission" date="2020-05" db="EMBL/GenBank/DDBJ databases">
        <title>Genomic Encyclopedia of Type Strains, Phase IV (KMG-V): Genome sequencing to study the core and pangenomes of soil and plant-associated prokaryotes.</title>
        <authorList>
            <person name="Whitman W."/>
        </authorList>
    </citation>
    <scope>NUCLEOTIDE SEQUENCE [LARGE SCALE GENOMIC DNA]</scope>
    <source>
        <strain evidence="3 4">9A</strain>
    </source>
</reference>
<dbReference type="InterPro" id="IPR048954">
    <property type="entry name" value="PorZ_N"/>
</dbReference>
<dbReference type="RefSeq" id="WP_173811374.1">
    <property type="nucleotide sequence ID" value="NZ_JABSNP010000018.1"/>
</dbReference>
<dbReference type="Proteomes" id="UP000779507">
    <property type="component" value="Unassembled WGS sequence"/>
</dbReference>
<feature type="signal peptide" evidence="1">
    <location>
        <begin position="1"/>
        <end position="24"/>
    </location>
</feature>
<dbReference type="EMBL" id="JABSNP010000018">
    <property type="protein sequence ID" value="NRT20613.1"/>
    <property type="molecule type" value="Genomic_DNA"/>
</dbReference>
<evidence type="ECO:0000256" key="1">
    <source>
        <dbReference type="SAM" id="SignalP"/>
    </source>
</evidence>
<evidence type="ECO:0000259" key="2">
    <source>
        <dbReference type="Pfam" id="PF21544"/>
    </source>
</evidence>
<feature type="chain" id="PRO_5045342958" description="PorZ N-terminal beta-propeller domain-containing protein" evidence="1">
    <location>
        <begin position="25"/>
        <end position="792"/>
    </location>
</feature>
<keyword evidence="1" id="KW-0732">Signal</keyword>
<dbReference type="NCBIfam" id="TIGR04183">
    <property type="entry name" value="Por_Secre_tail"/>
    <property type="match status" value="1"/>
</dbReference>
<dbReference type="SUPFAM" id="SSF63829">
    <property type="entry name" value="Calcium-dependent phosphotriesterase"/>
    <property type="match status" value="3"/>
</dbReference>
<dbReference type="Pfam" id="PF21544">
    <property type="entry name" value="PorZ_N_b_propeller"/>
    <property type="match status" value="1"/>
</dbReference>
<protein>
    <recommendedName>
        <fullName evidence="2">PorZ N-terminal beta-propeller domain-containing protein</fullName>
    </recommendedName>
</protein>
<comment type="caution">
    <text evidence="3">The sequence shown here is derived from an EMBL/GenBank/DDBJ whole genome shotgun (WGS) entry which is preliminary data.</text>
</comment>
<sequence>MPQFSRLLAALLMVLALRPGAARAQSTAGYGDWQLQLPTNRPLYLADAGNRVYVGTENAFYFIDKTLNTTQTLSRRDGLSDVGVAALAYDSVGSQTVVVYRNNNVDLLGDDGRVRNLPDILRKNIQSDRTIFQAAVSGRRAYLATAFGLVVLNLDKREVSDTYSAIGPGGAGVRVYATAVAHDTLFAATSAGLQVARMADNLLDYRSWTVYQPVPVAAGAYEPYRRLAAQGAYVYATVDGGGTFVFRRAANAWQPVNAPYTFRSKQLRGSPQGLLLAGDGYGVYRRDATGAFQLLAGPAGPGDLVTDAVYSPRDKSYYVANYLAGVRRLRPGQSPETFAANGPETGLAYSVLADAHTNVVDVFSGGYSDRYQPLGFHQGFYEYAAGQWTNITSAALPAASYPDPIDVSRGVRTPDGTLYVGSYGNGLLEWKGPGQFRTFTEGTPGSPLRRTIDPNSPAYISVRVTDLAVDATGGVWLANQHRQPGLPGLFRFDPAAATWSAAPYFSGSAGSGSQNLDRLAIDDLGQVWASEARQGGNGLWAVDPAAGATRKFSTAIDPGTSAETPLADIYDLVKDRLGAIWVATAKGVAVLDDPSGAQAGTSVFRLPIVQRGDASRFPVLYSEVVKAVAVDGANRKWFGTNNGLWLFSAGGEEALLHFTTLNSPLPSNNITDVSVNDKTGEVWVATDAGVVTYRGGASVTEGAPSCAQVFPNPVRPDFAGLVGIGGLANNALVKITDVAGHLVYATTAAGGTVTWNLTDTAGRRVHSGVYLVLTSDANGQNGCVSKVAVLSK</sequence>
<accession>A0ABX2FUW0</accession>